<dbReference type="Proteomes" id="UP001151760">
    <property type="component" value="Unassembled WGS sequence"/>
</dbReference>
<keyword evidence="1" id="KW-0862">Zinc</keyword>
<name>A0ABQ5GDK2_9ASTR</name>
<dbReference type="GO" id="GO:0003964">
    <property type="term" value="F:RNA-directed DNA polymerase activity"/>
    <property type="evidence" value="ECO:0007669"/>
    <property type="project" value="UniProtKB-KW"/>
</dbReference>
<evidence type="ECO:0000259" key="3">
    <source>
        <dbReference type="PROSITE" id="PS50158"/>
    </source>
</evidence>
<comment type="caution">
    <text evidence="4">The sequence shown here is derived from an EMBL/GenBank/DDBJ whole genome shotgun (WGS) entry which is preliminary data.</text>
</comment>
<evidence type="ECO:0000313" key="5">
    <source>
        <dbReference type="Proteomes" id="UP001151760"/>
    </source>
</evidence>
<dbReference type="Pfam" id="PF00098">
    <property type="entry name" value="zf-CCHC"/>
    <property type="match status" value="1"/>
</dbReference>
<dbReference type="SMART" id="SM00343">
    <property type="entry name" value="ZnF_C2HC"/>
    <property type="match status" value="2"/>
</dbReference>
<keyword evidence="1" id="KW-0479">Metal-binding</keyword>
<keyword evidence="5" id="KW-1185">Reference proteome</keyword>
<accession>A0ABQ5GDK2</accession>
<feature type="domain" description="CCHC-type" evidence="3">
    <location>
        <begin position="143"/>
        <end position="157"/>
    </location>
</feature>
<proteinExistence type="predicted"/>
<dbReference type="InterPro" id="IPR036875">
    <property type="entry name" value="Znf_CCHC_sf"/>
</dbReference>
<dbReference type="SUPFAM" id="SSF57756">
    <property type="entry name" value="Retrovirus zinc finger-like domains"/>
    <property type="match status" value="1"/>
</dbReference>
<reference evidence="4" key="1">
    <citation type="journal article" date="2022" name="Int. J. Mol. Sci.">
        <title>Draft Genome of Tanacetum Coccineum: Genomic Comparison of Closely Related Tanacetum-Family Plants.</title>
        <authorList>
            <person name="Yamashiro T."/>
            <person name="Shiraishi A."/>
            <person name="Nakayama K."/>
            <person name="Satake H."/>
        </authorList>
    </citation>
    <scope>NUCLEOTIDE SEQUENCE</scope>
</reference>
<evidence type="ECO:0000256" key="1">
    <source>
        <dbReference type="PROSITE-ProRule" id="PRU00047"/>
    </source>
</evidence>
<dbReference type="EMBL" id="BQNB010018334">
    <property type="protein sequence ID" value="GJT73245.1"/>
    <property type="molecule type" value="Genomic_DNA"/>
</dbReference>
<gene>
    <name evidence="4" type="ORF">Tco_1032531</name>
</gene>
<evidence type="ECO:0000256" key="2">
    <source>
        <dbReference type="SAM" id="MobiDB-lite"/>
    </source>
</evidence>
<reference evidence="4" key="2">
    <citation type="submission" date="2022-01" db="EMBL/GenBank/DDBJ databases">
        <authorList>
            <person name="Yamashiro T."/>
            <person name="Shiraishi A."/>
            <person name="Satake H."/>
            <person name="Nakayama K."/>
        </authorList>
    </citation>
    <scope>NUCLEOTIDE SEQUENCE</scope>
</reference>
<keyword evidence="4" id="KW-0548">Nucleotidyltransferase</keyword>
<protein>
    <submittedName>
        <fullName evidence="4">Reverse transcriptase domain-containing protein</fullName>
    </submittedName>
</protein>
<keyword evidence="1" id="KW-0863">Zinc-finger</keyword>
<feature type="region of interest" description="Disordered" evidence="2">
    <location>
        <begin position="42"/>
        <end position="76"/>
    </location>
</feature>
<sequence>MTTTNQGLSFAEIEQIVAQRVANAIKTIAIYETKIRMARESMSRTKQQKVKVADNASNKRKWEGDHNGSSSQQQNTEHKVFGAHTVGLSNKKDYAGSLPLCNKCTFHHNGPCTVKCANCKRVGHLTRDYRNPTTSNNQKTLTCYKCGKQGHYRNNCPGLKNRNHRNQAGGTKACGMVYALGGETN</sequence>
<organism evidence="4 5">
    <name type="scientific">Tanacetum coccineum</name>
    <dbReference type="NCBI Taxonomy" id="301880"/>
    <lineage>
        <taxon>Eukaryota</taxon>
        <taxon>Viridiplantae</taxon>
        <taxon>Streptophyta</taxon>
        <taxon>Embryophyta</taxon>
        <taxon>Tracheophyta</taxon>
        <taxon>Spermatophyta</taxon>
        <taxon>Magnoliopsida</taxon>
        <taxon>eudicotyledons</taxon>
        <taxon>Gunneridae</taxon>
        <taxon>Pentapetalae</taxon>
        <taxon>asterids</taxon>
        <taxon>campanulids</taxon>
        <taxon>Asterales</taxon>
        <taxon>Asteraceae</taxon>
        <taxon>Asteroideae</taxon>
        <taxon>Anthemideae</taxon>
        <taxon>Anthemidinae</taxon>
        <taxon>Tanacetum</taxon>
    </lineage>
</organism>
<evidence type="ECO:0000313" key="4">
    <source>
        <dbReference type="EMBL" id="GJT73245.1"/>
    </source>
</evidence>
<dbReference type="InterPro" id="IPR001878">
    <property type="entry name" value="Znf_CCHC"/>
</dbReference>
<keyword evidence="4" id="KW-0808">Transferase</keyword>
<dbReference type="Gene3D" id="4.10.60.10">
    <property type="entry name" value="Zinc finger, CCHC-type"/>
    <property type="match status" value="1"/>
</dbReference>
<dbReference type="PROSITE" id="PS50158">
    <property type="entry name" value="ZF_CCHC"/>
    <property type="match status" value="1"/>
</dbReference>
<keyword evidence="4" id="KW-0695">RNA-directed DNA polymerase</keyword>